<feature type="compositionally biased region" description="Low complexity" evidence="1">
    <location>
        <begin position="78"/>
        <end position="92"/>
    </location>
</feature>
<gene>
    <name evidence="2" type="ORF">E2C01_082514</name>
</gene>
<reference evidence="2 3" key="1">
    <citation type="submission" date="2019-05" db="EMBL/GenBank/DDBJ databases">
        <title>Another draft genome of Portunus trituberculatus and its Hox gene families provides insights of decapod evolution.</title>
        <authorList>
            <person name="Jeong J.-H."/>
            <person name="Song I."/>
            <person name="Kim S."/>
            <person name="Choi T."/>
            <person name="Kim D."/>
            <person name="Ryu S."/>
            <person name="Kim W."/>
        </authorList>
    </citation>
    <scope>NUCLEOTIDE SEQUENCE [LARGE SCALE GENOMIC DNA]</scope>
    <source>
        <tissue evidence="2">Muscle</tissue>
    </source>
</reference>
<feature type="region of interest" description="Disordered" evidence="1">
    <location>
        <begin position="78"/>
        <end position="130"/>
    </location>
</feature>
<organism evidence="2 3">
    <name type="scientific">Portunus trituberculatus</name>
    <name type="common">Swimming crab</name>
    <name type="synonym">Neptunus trituberculatus</name>
    <dbReference type="NCBI Taxonomy" id="210409"/>
    <lineage>
        <taxon>Eukaryota</taxon>
        <taxon>Metazoa</taxon>
        <taxon>Ecdysozoa</taxon>
        <taxon>Arthropoda</taxon>
        <taxon>Crustacea</taxon>
        <taxon>Multicrustacea</taxon>
        <taxon>Malacostraca</taxon>
        <taxon>Eumalacostraca</taxon>
        <taxon>Eucarida</taxon>
        <taxon>Decapoda</taxon>
        <taxon>Pleocyemata</taxon>
        <taxon>Brachyura</taxon>
        <taxon>Eubrachyura</taxon>
        <taxon>Portunoidea</taxon>
        <taxon>Portunidae</taxon>
        <taxon>Portuninae</taxon>
        <taxon>Portunus</taxon>
    </lineage>
</organism>
<dbReference type="AlphaFoldDB" id="A0A5B7IZG7"/>
<name>A0A5B7IZG7_PORTR</name>
<evidence type="ECO:0000313" key="3">
    <source>
        <dbReference type="Proteomes" id="UP000324222"/>
    </source>
</evidence>
<evidence type="ECO:0000256" key="1">
    <source>
        <dbReference type="SAM" id="MobiDB-lite"/>
    </source>
</evidence>
<keyword evidence="3" id="KW-1185">Reference proteome</keyword>
<accession>A0A5B7IZG7</accession>
<protein>
    <submittedName>
        <fullName evidence="2">Uncharacterized protein</fullName>
    </submittedName>
</protein>
<comment type="caution">
    <text evidence="2">The sequence shown here is derived from an EMBL/GenBank/DDBJ whole genome shotgun (WGS) entry which is preliminary data.</text>
</comment>
<sequence>MVVCGSVIVRTRSYNSIKHVWDTALRQRQECAPPHALQPPSRPLVHHSCLAGGGNIPSSTDIHHKASTLNTTVTTTSTISHHIHNSPTTTINSFQEHASPRHSSQHVTSVAATPSLTQRHDATVSPLCTE</sequence>
<dbReference type="Proteomes" id="UP000324222">
    <property type="component" value="Unassembled WGS sequence"/>
</dbReference>
<proteinExistence type="predicted"/>
<evidence type="ECO:0000313" key="2">
    <source>
        <dbReference type="EMBL" id="MPC87643.1"/>
    </source>
</evidence>
<feature type="compositionally biased region" description="Polar residues" evidence="1">
    <location>
        <begin position="93"/>
        <end position="117"/>
    </location>
</feature>
<dbReference type="EMBL" id="VSRR010075144">
    <property type="protein sequence ID" value="MPC87643.1"/>
    <property type="molecule type" value="Genomic_DNA"/>
</dbReference>